<dbReference type="Proteomes" id="UP001165083">
    <property type="component" value="Unassembled WGS sequence"/>
</dbReference>
<reference evidence="2" key="1">
    <citation type="submission" date="2023-04" db="EMBL/GenBank/DDBJ databases">
        <title>Phytophthora lilii NBRC 32176.</title>
        <authorList>
            <person name="Ichikawa N."/>
            <person name="Sato H."/>
            <person name="Tonouchi N."/>
        </authorList>
    </citation>
    <scope>NUCLEOTIDE SEQUENCE</scope>
    <source>
        <strain evidence="2">NBRC 32176</strain>
    </source>
</reference>
<feature type="region of interest" description="Disordered" evidence="1">
    <location>
        <begin position="99"/>
        <end position="131"/>
    </location>
</feature>
<dbReference type="AlphaFoldDB" id="A0A9W7CS56"/>
<feature type="compositionally biased region" description="Polar residues" evidence="1">
    <location>
        <begin position="42"/>
        <end position="51"/>
    </location>
</feature>
<proteinExistence type="predicted"/>
<feature type="region of interest" description="Disordered" evidence="1">
    <location>
        <begin position="24"/>
        <end position="58"/>
    </location>
</feature>
<protein>
    <submittedName>
        <fullName evidence="2">Unnamed protein product</fullName>
    </submittedName>
</protein>
<accession>A0A9W7CS56</accession>
<evidence type="ECO:0000313" key="3">
    <source>
        <dbReference type="Proteomes" id="UP001165083"/>
    </source>
</evidence>
<gene>
    <name evidence="2" type="ORF">Plil01_001601800</name>
</gene>
<organism evidence="2 3">
    <name type="scientific">Phytophthora lilii</name>
    <dbReference type="NCBI Taxonomy" id="2077276"/>
    <lineage>
        <taxon>Eukaryota</taxon>
        <taxon>Sar</taxon>
        <taxon>Stramenopiles</taxon>
        <taxon>Oomycota</taxon>
        <taxon>Peronosporomycetes</taxon>
        <taxon>Peronosporales</taxon>
        <taxon>Peronosporaceae</taxon>
        <taxon>Phytophthora</taxon>
    </lineage>
</organism>
<feature type="compositionally biased region" description="Basic and acidic residues" evidence="1">
    <location>
        <begin position="122"/>
        <end position="131"/>
    </location>
</feature>
<comment type="caution">
    <text evidence="2">The sequence shown here is derived from an EMBL/GenBank/DDBJ whole genome shotgun (WGS) entry which is preliminary data.</text>
</comment>
<keyword evidence="3" id="KW-1185">Reference proteome</keyword>
<evidence type="ECO:0000256" key="1">
    <source>
        <dbReference type="SAM" id="MobiDB-lite"/>
    </source>
</evidence>
<dbReference type="EMBL" id="BSXW01001654">
    <property type="protein sequence ID" value="GMF38281.1"/>
    <property type="molecule type" value="Genomic_DNA"/>
</dbReference>
<name>A0A9W7CS56_9STRA</name>
<sequence>MVTWVITEKITQGQLENRLHHFSFTNDPRNKQADKEQDSRGNTKSFKQAITGTPLEPIIRPNEDKEYQKWYRLCMQPASKVNELRPRTKEEDEALTMTLKPPAGSASPTPFPHPVDGCQRVSDVHGHFHGP</sequence>
<feature type="compositionally biased region" description="Basic and acidic residues" evidence="1">
    <location>
        <begin position="28"/>
        <end position="41"/>
    </location>
</feature>
<evidence type="ECO:0000313" key="2">
    <source>
        <dbReference type="EMBL" id="GMF38281.1"/>
    </source>
</evidence>